<gene>
    <name evidence="1" type="ORF">HanXRQr2_Chr17g0823641</name>
</gene>
<evidence type="ECO:0000313" key="1">
    <source>
        <dbReference type="EMBL" id="KAF5757188.1"/>
    </source>
</evidence>
<organism evidence="1 2">
    <name type="scientific">Helianthus annuus</name>
    <name type="common">Common sunflower</name>
    <dbReference type="NCBI Taxonomy" id="4232"/>
    <lineage>
        <taxon>Eukaryota</taxon>
        <taxon>Viridiplantae</taxon>
        <taxon>Streptophyta</taxon>
        <taxon>Embryophyta</taxon>
        <taxon>Tracheophyta</taxon>
        <taxon>Spermatophyta</taxon>
        <taxon>Magnoliopsida</taxon>
        <taxon>eudicotyledons</taxon>
        <taxon>Gunneridae</taxon>
        <taxon>Pentapetalae</taxon>
        <taxon>asterids</taxon>
        <taxon>campanulids</taxon>
        <taxon>Asterales</taxon>
        <taxon>Asteraceae</taxon>
        <taxon>Asteroideae</taxon>
        <taxon>Heliantheae alliance</taxon>
        <taxon>Heliantheae</taxon>
        <taxon>Helianthus</taxon>
    </lineage>
</organism>
<reference evidence="1" key="2">
    <citation type="submission" date="2020-06" db="EMBL/GenBank/DDBJ databases">
        <title>Helianthus annuus Genome sequencing and assembly Release 2.</title>
        <authorList>
            <person name="Gouzy J."/>
            <person name="Langlade N."/>
            <person name="Munos S."/>
        </authorList>
    </citation>
    <scope>NUCLEOTIDE SEQUENCE</scope>
    <source>
        <tissue evidence="1">Leaves</tissue>
    </source>
</reference>
<dbReference type="AlphaFoldDB" id="A0A9K3DM38"/>
<dbReference type="PANTHER" id="PTHR31099">
    <property type="entry name" value="OS06G0165300 PROTEIN"/>
    <property type="match status" value="1"/>
</dbReference>
<sequence length="73" mass="8439">MEYGIGTKFKPTAPACDVSIDKCPVGFVALYCRHFEFSNLRYPFSLFVLDLLEYYRVSFGQIHPKGMARVLHF</sequence>
<accession>A0A9K3DM38</accession>
<proteinExistence type="predicted"/>
<dbReference type="Gramene" id="mRNA:HanXRQr2_Chr17g0823641">
    <property type="protein sequence ID" value="CDS:HanXRQr2_Chr17g0823641.1"/>
    <property type="gene ID" value="HanXRQr2_Chr17g0823641"/>
</dbReference>
<reference evidence="1" key="1">
    <citation type="journal article" date="2017" name="Nature">
        <title>The sunflower genome provides insights into oil metabolism, flowering and Asterid evolution.</title>
        <authorList>
            <person name="Badouin H."/>
            <person name="Gouzy J."/>
            <person name="Grassa C.J."/>
            <person name="Murat F."/>
            <person name="Staton S.E."/>
            <person name="Cottret L."/>
            <person name="Lelandais-Briere C."/>
            <person name="Owens G.L."/>
            <person name="Carrere S."/>
            <person name="Mayjonade B."/>
            <person name="Legrand L."/>
            <person name="Gill N."/>
            <person name="Kane N.C."/>
            <person name="Bowers J.E."/>
            <person name="Hubner S."/>
            <person name="Bellec A."/>
            <person name="Berard A."/>
            <person name="Berges H."/>
            <person name="Blanchet N."/>
            <person name="Boniface M.C."/>
            <person name="Brunel D."/>
            <person name="Catrice O."/>
            <person name="Chaidir N."/>
            <person name="Claudel C."/>
            <person name="Donnadieu C."/>
            <person name="Faraut T."/>
            <person name="Fievet G."/>
            <person name="Helmstetter N."/>
            <person name="King M."/>
            <person name="Knapp S.J."/>
            <person name="Lai Z."/>
            <person name="Le Paslier M.C."/>
            <person name="Lippi Y."/>
            <person name="Lorenzon L."/>
            <person name="Mandel J.R."/>
            <person name="Marage G."/>
            <person name="Marchand G."/>
            <person name="Marquand E."/>
            <person name="Bret-Mestries E."/>
            <person name="Morien E."/>
            <person name="Nambeesan S."/>
            <person name="Nguyen T."/>
            <person name="Pegot-Espagnet P."/>
            <person name="Pouilly N."/>
            <person name="Raftis F."/>
            <person name="Sallet E."/>
            <person name="Schiex T."/>
            <person name="Thomas J."/>
            <person name="Vandecasteele C."/>
            <person name="Vares D."/>
            <person name="Vear F."/>
            <person name="Vautrin S."/>
            <person name="Crespi M."/>
            <person name="Mangin B."/>
            <person name="Burke J.M."/>
            <person name="Salse J."/>
            <person name="Munos S."/>
            <person name="Vincourt P."/>
            <person name="Rieseberg L.H."/>
            <person name="Langlade N.B."/>
        </authorList>
    </citation>
    <scope>NUCLEOTIDE SEQUENCE</scope>
    <source>
        <tissue evidence="1">Leaves</tissue>
    </source>
</reference>
<dbReference type="PANTHER" id="PTHR31099:SF41">
    <property type="entry name" value="TRANSPOSASE (PUTATIVE), GYPSY TYPE-RELATED"/>
    <property type="match status" value="1"/>
</dbReference>
<dbReference type="Proteomes" id="UP000215914">
    <property type="component" value="Unassembled WGS sequence"/>
</dbReference>
<evidence type="ECO:0000313" key="2">
    <source>
        <dbReference type="Proteomes" id="UP000215914"/>
    </source>
</evidence>
<dbReference type="EMBL" id="MNCJ02000332">
    <property type="protein sequence ID" value="KAF5757188.1"/>
    <property type="molecule type" value="Genomic_DNA"/>
</dbReference>
<comment type="caution">
    <text evidence="1">The sequence shown here is derived from an EMBL/GenBank/DDBJ whole genome shotgun (WGS) entry which is preliminary data.</text>
</comment>
<keyword evidence="2" id="KW-1185">Reference proteome</keyword>
<protein>
    <submittedName>
        <fullName evidence="1">Uncharacterized protein</fullName>
    </submittedName>
</protein>
<name>A0A9K3DM38_HELAN</name>